<dbReference type="PROSITE" id="PS51257">
    <property type="entry name" value="PROKAR_LIPOPROTEIN"/>
    <property type="match status" value="1"/>
</dbReference>
<evidence type="ECO:0008006" key="4">
    <source>
        <dbReference type="Google" id="ProtNLM"/>
    </source>
</evidence>
<sequence>MVRTIGRVAAIGTLFIASLTVTPTTGAWAASACSSPQEKTFSLPGKPDVWVGAEMCIYTRGSGNNQKTAMLSINWSGSFLAGKRFDKFVAEVRVERNDTVYANEQCNWTSDLNNISDSEGQMWDCLAYYSSSLNGGWTADGRIIYNINNDGKGDYVWNLTGSPRVAIAPDGTETLVPSTEVSSIEEAPDDPTS</sequence>
<keyword evidence="3" id="KW-1185">Reference proteome</keyword>
<dbReference type="OrthoDB" id="3536544at2"/>
<evidence type="ECO:0000313" key="2">
    <source>
        <dbReference type="EMBL" id="PRX64900.1"/>
    </source>
</evidence>
<feature type="signal peptide" evidence="1">
    <location>
        <begin position="1"/>
        <end position="29"/>
    </location>
</feature>
<dbReference type="EMBL" id="PVNG01000008">
    <property type="protein sequence ID" value="PRX64900.1"/>
    <property type="molecule type" value="Genomic_DNA"/>
</dbReference>
<name>A0A2T0MZQ5_9ACTN</name>
<evidence type="ECO:0000313" key="3">
    <source>
        <dbReference type="Proteomes" id="UP000238312"/>
    </source>
</evidence>
<dbReference type="AlphaFoldDB" id="A0A2T0MZQ5"/>
<reference evidence="2 3" key="1">
    <citation type="submission" date="2018-03" db="EMBL/GenBank/DDBJ databases">
        <title>Genomic Encyclopedia of Type Strains, Phase III (KMG-III): the genomes of soil and plant-associated and newly described type strains.</title>
        <authorList>
            <person name="Whitman W."/>
        </authorList>
    </citation>
    <scope>NUCLEOTIDE SEQUENCE [LARGE SCALE GENOMIC DNA]</scope>
    <source>
        <strain evidence="2 3">CGMCC 4.7104</strain>
    </source>
</reference>
<keyword evidence="1" id="KW-0732">Signal</keyword>
<dbReference type="RefSeq" id="WP_106241608.1">
    <property type="nucleotide sequence ID" value="NZ_PVNG01000008.1"/>
</dbReference>
<dbReference type="Proteomes" id="UP000238312">
    <property type="component" value="Unassembled WGS sequence"/>
</dbReference>
<protein>
    <recommendedName>
        <fullName evidence="4">Peptidase inhibitor family I36</fullName>
    </recommendedName>
</protein>
<evidence type="ECO:0000256" key="1">
    <source>
        <dbReference type="SAM" id="SignalP"/>
    </source>
</evidence>
<gene>
    <name evidence="2" type="ORF">B0I32_108261</name>
</gene>
<organism evidence="2 3">
    <name type="scientific">Nonomuraea fuscirosea</name>
    <dbReference type="NCBI Taxonomy" id="1291556"/>
    <lineage>
        <taxon>Bacteria</taxon>
        <taxon>Bacillati</taxon>
        <taxon>Actinomycetota</taxon>
        <taxon>Actinomycetes</taxon>
        <taxon>Streptosporangiales</taxon>
        <taxon>Streptosporangiaceae</taxon>
        <taxon>Nonomuraea</taxon>
    </lineage>
</organism>
<feature type="chain" id="PRO_5015771114" description="Peptidase inhibitor family I36" evidence="1">
    <location>
        <begin position="30"/>
        <end position="193"/>
    </location>
</feature>
<accession>A0A2T0MZQ5</accession>
<comment type="caution">
    <text evidence="2">The sequence shown here is derived from an EMBL/GenBank/DDBJ whole genome shotgun (WGS) entry which is preliminary data.</text>
</comment>
<proteinExistence type="predicted"/>